<proteinExistence type="predicted"/>
<reference evidence="2" key="1">
    <citation type="journal article" date="2017" name="J. Fish Dis.">
        <title>Isolation and characterization of an atypical Siberian sturgeon herpesvirus strain in Russia: novel North American Acipenserid herpesvirus 2 strain in Europe?</title>
        <authorList>
            <person name="Doszpoly A."/>
            <person name="Kalabekov I.M."/>
            <person name="Breyta R."/>
            <person name="Shchelkunov I.S."/>
        </authorList>
    </citation>
    <scope>NUCLEOTIDE SEQUENCE</scope>
    <source>
        <strain evidence="2">SbSHV-2</strain>
    </source>
</reference>
<feature type="compositionally biased region" description="Basic residues" evidence="1">
    <location>
        <begin position="357"/>
        <end position="372"/>
    </location>
</feature>
<evidence type="ECO:0000256" key="1">
    <source>
        <dbReference type="SAM" id="MobiDB-lite"/>
    </source>
</evidence>
<evidence type="ECO:0000313" key="2">
    <source>
        <dbReference type="EMBL" id="ALP73377.1"/>
    </source>
</evidence>
<sequence>MILTHKKCIKLIKTPRSIIKNWSFVTKPHIKTRGITDAVALMFSADIVTHPVTKRVYNKQDPKNDLRLFLFRNYKDVFEQPQGSANDVFLKMYIDSVLNDKLFNKFKTLIPFTEDVFKKTWISENISATIGINVDTNMKKIFNNNVSDITQLPTVTKSLCSLLNNIGILPVKGGVMVGEYERLAPHHCKKCGVKYPPREWRFVTEIDLVGYDTTDKTCTLIELKTYKNAVIPQYILAKYNLQAWISWCLFSMTYPGLMQYTKAIIAVVTPVTHTIQLFNVRPPRVKSRLIKVFPFLGQMCSTMYQLLTPHMASPMIKGAYKAAQINCDGTLNLFSQSTALKPRAPRKPMTEEQKKDEKKRKAIYYQVKKRSRMSQEDVYDKPHKRARRNPVNEA</sequence>
<protein>
    <submittedName>
        <fullName evidence="2">Uncharacterized protein</fullName>
    </submittedName>
</protein>
<feature type="region of interest" description="Disordered" evidence="1">
    <location>
        <begin position="342"/>
        <end position="394"/>
    </location>
</feature>
<name>A0A1I9KI02_9VIRU</name>
<organism evidence="2">
    <name type="scientific">white sturgeon herpesvirus 2</name>
    <dbReference type="NCBI Taxonomy" id="320884"/>
    <lineage>
        <taxon>Viruses</taxon>
        <taxon>Duplodnaviria</taxon>
        <taxon>Heunggongvirae</taxon>
        <taxon>Peploviricota</taxon>
        <taxon>Herviviricetes</taxon>
        <taxon>Herpesvirales</taxon>
        <taxon>Alloherpesviridae</taxon>
        <taxon>Ictavirus</taxon>
        <taxon>Ictavirus acipenseridallo2</taxon>
    </lineage>
</organism>
<dbReference type="EMBL" id="KT183703">
    <property type="protein sequence ID" value="ALP73377.1"/>
    <property type="molecule type" value="Genomic_DNA"/>
</dbReference>
<accession>A0A1I9KI02</accession>